<reference evidence="2 3" key="1">
    <citation type="submission" date="2018-08" db="EMBL/GenBank/DDBJ databases">
        <title>Sequencing the genomes of 1000 actinobacteria strains.</title>
        <authorList>
            <person name="Klenk H.-P."/>
        </authorList>
    </citation>
    <scope>NUCLEOTIDE SEQUENCE [LARGE SCALE GENOMIC DNA]</scope>
    <source>
        <strain evidence="2 3">DSM 43927</strain>
    </source>
</reference>
<dbReference type="SUPFAM" id="SSF46955">
    <property type="entry name" value="Putative DNA-binding domain"/>
    <property type="match status" value="1"/>
</dbReference>
<gene>
    <name evidence="2" type="ORF">DFJ69_3372</name>
</gene>
<protein>
    <submittedName>
        <fullName evidence="2">AlpA family transcriptional regulator</fullName>
    </submittedName>
</protein>
<dbReference type="EMBL" id="QTTT01000001">
    <property type="protein sequence ID" value="REE97895.1"/>
    <property type="molecule type" value="Genomic_DNA"/>
</dbReference>
<dbReference type="InterPro" id="IPR010093">
    <property type="entry name" value="SinI_DNA-bd"/>
</dbReference>
<dbReference type="Pfam" id="PF12728">
    <property type="entry name" value="HTH_17"/>
    <property type="match status" value="1"/>
</dbReference>
<dbReference type="GO" id="GO:0003677">
    <property type="term" value="F:DNA binding"/>
    <property type="evidence" value="ECO:0007669"/>
    <property type="project" value="InterPro"/>
</dbReference>
<dbReference type="RefSeq" id="WP_211328640.1">
    <property type="nucleotide sequence ID" value="NZ_QTTT01000001.1"/>
</dbReference>
<organism evidence="2 3">
    <name type="scientific">Thermomonospora umbrina</name>
    <dbReference type="NCBI Taxonomy" id="111806"/>
    <lineage>
        <taxon>Bacteria</taxon>
        <taxon>Bacillati</taxon>
        <taxon>Actinomycetota</taxon>
        <taxon>Actinomycetes</taxon>
        <taxon>Streptosporangiales</taxon>
        <taxon>Thermomonosporaceae</taxon>
        <taxon>Thermomonospora</taxon>
    </lineage>
</organism>
<name>A0A3D9SY21_9ACTN</name>
<dbReference type="Proteomes" id="UP000256661">
    <property type="component" value="Unassembled WGS sequence"/>
</dbReference>
<evidence type="ECO:0000259" key="1">
    <source>
        <dbReference type="Pfam" id="PF12728"/>
    </source>
</evidence>
<dbReference type="InterPro" id="IPR041657">
    <property type="entry name" value="HTH_17"/>
</dbReference>
<feature type="domain" description="Helix-turn-helix" evidence="1">
    <location>
        <begin position="8"/>
        <end position="58"/>
    </location>
</feature>
<accession>A0A3D9SY21</accession>
<evidence type="ECO:0000313" key="3">
    <source>
        <dbReference type="Proteomes" id="UP000256661"/>
    </source>
</evidence>
<dbReference type="NCBIfam" id="TIGR01764">
    <property type="entry name" value="excise"/>
    <property type="match status" value="1"/>
</dbReference>
<dbReference type="InterPro" id="IPR009061">
    <property type="entry name" value="DNA-bd_dom_put_sf"/>
</dbReference>
<evidence type="ECO:0000313" key="2">
    <source>
        <dbReference type="EMBL" id="REE97895.1"/>
    </source>
</evidence>
<comment type="caution">
    <text evidence="2">The sequence shown here is derived from an EMBL/GenBank/DDBJ whole genome shotgun (WGS) entry which is preliminary data.</text>
</comment>
<dbReference type="AlphaFoldDB" id="A0A3D9SY21"/>
<proteinExistence type="predicted"/>
<sequence length="60" mass="7087">MARPNDHLLSVSEVAEYLGIRKSWIYDNRQNEAIPFFRIGNQLRARRAELDDWLKSQRAA</sequence>
<keyword evidence="3" id="KW-1185">Reference proteome</keyword>